<feature type="domain" description="SsuA/THI5-like" evidence="4">
    <location>
        <begin position="48"/>
        <end position="254"/>
    </location>
</feature>
<dbReference type="Proteomes" id="UP000001947">
    <property type="component" value="Chromosome"/>
</dbReference>
<keyword evidence="6" id="KW-1185">Reference proteome</keyword>
<evidence type="ECO:0000313" key="6">
    <source>
        <dbReference type="Proteomes" id="UP000001947"/>
    </source>
</evidence>
<name>Q21NR2_SACD2</name>
<evidence type="ECO:0000256" key="2">
    <source>
        <dbReference type="ARBA" id="ARBA00010742"/>
    </source>
</evidence>
<dbReference type="EMBL" id="CP000282">
    <property type="protein sequence ID" value="ABD79667.1"/>
    <property type="molecule type" value="Genomic_DNA"/>
</dbReference>
<reference evidence="5 6" key="1">
    <citation type="journal article" date="2008" name="PLoS Genet.">
        <title>Complete genome sequence of the complex carbohydrate-degrading marine bacterium, Saccharophagus degradans strain 2-40 T.</title>
        <authorList>
            <person name="Weiner R.M."/>
            <person name="Taylor L.E.II."/>
            <person name="Henrissat B."/>
            <person name="Hauser L."/>
            <person name="Land M."/>
            <person name="Coutinho P.M."/>
            <person name="Rancurel C."/>
            <person name="Saunders E.H."/>
            <person name="Longmire A.G."/>
            <person name="Zhang H."/>
            <person name="Bayer E.A."/>
            <person name="Gilbert H.J."/>
            <person name="Larimer F."/>
            <person name="Zhulin I.B."/>
            <person name="Ekborg N.A."/>
            <person name="Lamed R."/>
            <person name="Richardson P.M."/>
            <person name="Borovok I."/>
            <person name="Hutcheson S."/>
        </authorList>
    </citation>
    <scope>NUCLEOTIDE SEQUENCE [LARGE SCALE GENOMIC DNA]</scope>
    <source>
        <strain evidence="6">2-40 / ATCC 43961 / DSM 17024</strain>
    </source>
</reference>
<dbReference type="HOGENOM" id="CLU_028871_3_2_6"/>
<proteinExistence type="inferred from homology"/>
<dbReference type="AlphaFoldDB" id="Q21NR2"/>
<gene>
    <name evidence="5" type="ordered locus">Sde_0403</name>
</gene>
<organism evidence="5 6">
    <name type="scientific">Saccharophagus degradans (strain 2-40 / ATCC 43961 / DSM 17024)</name>
    <dbReference type="NCBI Taxonomy" id="203122"/>
    <lineage>
        <taxon>Bacteria</taxon>
        <taxon>Pseudomonadati</taxon>
        <taxon>Pseudomonadota</taxon>
        <taxon>Gammaproteobacteria</taxon>
        <taxon>Cellvibrionales</taxon>
        <taxon>Cellvibrionaceae</taxon>
        <taxon>Saccharophagus</taxon>
    </lineage>
</organism>
<protein>
    <submittedName>
        <fullName evidence="5">ABC-type nitrate/sulfonate/bicarbonate transport system protein</fullName>
    </submittedName>
</protein>
<keyword evidence="3" id="KW-0732">Signal</keyword>
<evidence type="ECO:0000259" key="4">
    <source>
        <dbReference type="Pfam" id="PF09084"/>
    </source>
</evidence>
<comment type="subcellular location">
    <subcellularLocation>
        <location evidence="1">Periplasm</location>
    </subcellularLocation>
</comment>
<dbReference type="PANTHER" id="PTHR30024:SF47">
    <property type="entry name" value="TAURINE-BINDING PERIPLASMIC PROTEIN"/>
    <property type="match status" value="1"/>
</dbReference>
<dbReference type="Gene3D" id="3.40.190.10">
    <property type="entry name" value="Periplasmic binding protein-like II"/>
    <property type="match status" value="2"/>
</dbReference>
<sequence>MMFNAMPKRLLSMKAVAAALLVLVLGACSRNEMQQLSIAINPWPGYELLYLAQEQGFFHELGLDVRLVELNSLSDAQRAYMSGQVDGLTSTLVEAVLIQVDSAYPLQVVIPTDYSNGGDVILAQAGITSLTELKGKRVGCEANSLGIHVLYHALRRVGLSLSDVEVVNVGQSQGSEELALGVLDALVTYPPTSIEALKAEGVHKLFTSREAPEEILDVLSIKQSVLERYPALPQQLLAVWQRAYEYTEQHPKQAFAIMAEREQVSVEEFETMFNNEIHVFDKDGALQILRDWSSLTNKLMETCEVLKEINQHNSNCSRVHTMVNREMF</sequence>
<evidence type="ECO:0000256" key="1">
    <source>
        <dbReference type="ARBA" id="ARBA00004418"/>
    </source>
</evidence>
<evidence type="ECO:0000313" key="5">
    <source>
        <dbReference type="EMBL" id="ABD79667.1"/>
    </source>
</evidence>
<comment type="similarity">
    <text evidence="2">Belongs to the bacterial solute-binding protein SsuA/TauA family.</text>
</comment>
<dbReference type="eggNOG" id="COG0715">
    <property type="taxonomic scope" value="Bacteria"/>
</dbReference>
<accession>Q21NR2</accession>
<evidence type="ECO:0000256" key="3">
    <source>
        <dbReference type="ARBA" id="ARBA00022729"/>
    </source>
</evidence>
<dbReference type="Pfam" id="PF09084">
    <property type="entry name" value="NMT1"/>
    <property type="match status" value="1"/>
</dbReference>
<dbReference type="InterPro" id="IPR015168">
    <property type="entry name" value="SsuA/THI5"/>
</dbReference>
<dbReference type="GO" id="GO:0042597">
    <property type="term" value="C:periplasmic space"/>
    <property type="evidence" value="ECO:0007669"/>
    <property type="project" value="UniProtKB-SubCell"/>
</dbReference>
<dbReference type="KEGG" id="sde:Sde_0403"/>
<dbReference type="SUPFAM" id="SSF53850">
    <property type="entry name" value="Periplasmic binding protein-like II"/>
    <property type="match status" value="1"/>
</dbReference>
<dbReference type="STRING" id="203122.Sde_0403"/>
<dbReference type="PANTHER" id="PTHR30024">
    <property type="entry name" value="ALIPHATIC SULFONATES-BINDING PROTEIN-RELATED"/>
    <property type="match status" value="1"/>
</dbReference>